<evidence type="ECO:0000256" key="1">
    <source>
        <dbReference type="SAM" id="MobiDB-lite"/>
    </source>
</evidence>
<dbReference type="Proteomes" id="UP000789405">
    <property type="component" value="Unassembled WGS sequence"/>
</dbReference>
<gene>
    <name evidence="3" type="ORF">DERYTH_LOCUS7972</name>
</gene>
<keyword evidence="4" id="KW-1185">Reference proteome</keyword>
<comment type="caution">
    <text evidence="3">The sequence shown here is derived from an EMBL/GenBank/DDBJ whole genome shotgun (WGS) entry which is preliminary data.</text>
</comment>
<feature type="region of interest" description="Disordered" evidence="1">
    <location>
        <begin position="34"/>
        <end position="107"/>
    </location>
</feature>
<dbReference type="AlphaFoldDB" id="A0A9N9GK55"/>
<dbReference type="OrthoDB" id="2385715at2759"/>
<sequence length="107" mass="11583">MKLTLVLAIFLALIVIAQTYPVNFNKKRELVGVTPDRTVPTGSNPLHNKRDGNTPEIGASDRTVPTGPNPLHHKRDGNTPEIGASDRTVPTGSNPLHNKRDGMEPAE</sequence>
<reference evidence="3" key="1">
    <citation type="submission" date="2021-06" db="EMBL/GenBank/DDBJ databases">
        <authorList>
            <person name="Kallberg Y."/>
            <person name="Tangrot J."/>
            <person name="Rosling A."/>
        </authorList>
    </citation>
    <scope>NUCLEOTIDE SEQUENCE</scope>
    <source>
        <strain evidence="3">MA453B</strain>
    </source>
</reference>
<feature type="compositionally biased region" description="Basic and acidic residues" evidence="1">
    <location>
        <begin position="98"/>
        <end position="107"/>
    </location>
</feature>
<proteinExistence type="predicted"/>
<dbReference type="EMBL" id="CAJVPY010004012">
    <property type="protein sequence ID" value="CAG8607699.1"/>
    <property type="molecule type" value="Genomic_DNA"/>
</dbReference>
<feature type="chain" id="PRO_5040320830" evidence="2">
    <location>
        <begin position="20"/>
        <end position="107"/>
    </location>
</feature>
<name>A0A9N9GK55_9GLOM</name>
<feature type="signal peptide" evidence="2">
    <location>
        <begin position="1"/>
        <end position="19"/>
    </location>
</feature>
<dbReference type="PANTHER" id="PTHR36705:SF12">
    <property type="entry name" value="CLAVATA3_ESR (CLE)-RELATED PROTEIN 20"/>
    <property type="match status" value="1"/>
</dbReference>
<accession>A0A9N9GK55</accession>
<dbReference type="PANTHER" id="PTHR36705">
    <property type="entry name" value="CLAVATA3/ESR (CLE)-RELATED PROTEIN 20"/>
    <property type="match status" value="1"/>
</dbReference>
<evidence type="ECO:0000313" key="4">
    <source>
        <dbReference type="Proteomes" id="UP000789405"/>
    </source>
</evidence>
<keyword evidence="2" id="KW-0732">Signal</keyword>
<evidence type="ECO:0000256" key="2">
    <source>
        <dbReference type="SAM" id="SignalP"/>
    </source>
</evidence>
<evidence type="ECO:0000313" key="3">
    <source>
        <dbReference type="EMBL" id="CAG8607699.1"/>
    </source>
</evidence>
<protein>
    <submittedName>
        <fullName evidence="3">16641_t:CDS:1</fullName>
    </submittedName>
</protein>
<organism evidence="3 4">
    <name type="scientific">Dentiscutata erythropus</name>
    <dbReference type="NCBI Taxonomy" id="1348616"/>
    <lineage>
        <taxon>Eukaryota</taxon>
        <taxon>Fungi</taxon>
        <taxon>Fungi incertae sedis</taxon>
        <taxon>Mucoromycota</taxon>
        <taxon>Glomeromycotina</taxon>
        <taxon>Glomeromycetes</taxon>
        <taxon>Diversisporales</taxon>
        <taxon>Gigasporaceae</taxon>
        <taxon>Dentiscutata</taxon>
    </lineage>
</organism>